<reference evidence="2 3" key="1">
    <citation type="submission" date="2019-08" db="EMBL/GenBank/DDBJ databases">
        <title>Microbe sample from Colwellia echini.</title>
        <authorList>
            <person name="Christiansen L."/>
            <person name="Pathiraja D."/>
            <person name="Schultz-Johansen M."/>
            <person name="Choi I.-G."/>
            <person name="Stougaard P."/>
        </authorList>
    </citation>
    <scope>NUCLEOTIDE SEQUENCE [LARGE SCALE GENOMIC DNA]</scope>
    <source>
        <strain evidence="2 3">A3</strain>
    </source>
</reference>
<accession>A0ABY3MUI9</accession>
<feature type="transmembrane region" description="Helical" evidence="1">
    <location>
        <begin position="72"/>
        <end position="91"/>
    </location>
</feature>
<keyword evidence="3" id="KW-1185">Reference proteome</keyword>
<protein>
    <submittedName>
        <fullName evidence="2">Uncharacterized protein</fullName>
    </submittedName>
</protein>
<evidence type="ECO:0000313" key="3">
    <source>
        <dbReference type="Proteomes" id="UP000815846"/>
    </source>
</evidence>
<proteinExistence type="predicted"/>
<dbReference type="Proteomes" id="UP000815846">
    <property type="component" value="Unassembled WGS sequence"/>
</dbReference>
<keyword evidence="1" id="KW-0472">Membrane</keyword>
<name>A0ABY3MUI9_9GAMM</name>
<dbReference type="RefSeq" id="WP_101343967.1">
    <property type="nucleotide sequence ID" value="NZ_PJAI02000017.1"/>
</dbReference>
<organism evidence="2 3">
    <name type="scientific">Colwellia echini</name>
    <dbReference type="NCBI Taxonomy" id="1982103"/>
    <lineage>
        <taxon>Bacteria</taxon>
        <taxon>Pseudomonadati</taxon>
        <taxon>Pseudomonadota</taxon>
        <taxon>Gammaproteobacteria</taxon>
        <taxon>Alteromonadales</taxon>
        <taxon>Colwelliaceae</taxon>
        <taxon>Colwellia</taxon>
    </lineage>
</organism>
<dbReference type="EMBL" id="PJAI02000017">
    <property type="protein sequence ID" value="TYK64863.1"/>
    <property type="molecule type" value="Genomic_DNA"/>
</dbReference>
<evidence type="ECO:0000313" key="2">
    <source>
        <dbReference type="EMBL" id="TYK64863.1"/>
    </source>
</evidence>
<comment type="caution">
    <text evidence="2">The sequence shown here is derived from an EMBL/GenBank/DDBJ whole genome shotgun (WGS) entry which is preliminary data.</text>
</comment>
<evidence type="ECO:0000256" key="1">
    <source>
        <dbReference type="SAM" id="Phobius"/>
    </source>
</evidence>
<gene>
    <name evidence="2" type="ORF">CWS31_013695</name>
</gene>
<keyword evidence="1" id="KW-0812">Transmembrane</keyword>
<keyword evidence="1" id="KW-1133">Transmembrane helix</keyword>
<sequence length="116" mass="12932">MAVFTALNILANYKFPLNEALGFFSKWSVRKMEENIKINSIIRILGGLLSLMLLTMIMLSLLSIIPMATDDVISSVIFLIIVAPVCIYGYISGKILDNLPTFLVDAIKSKSLKDYK</sequence>
<feature type="transmembrane region" description="Helical" evidence="1">
    <location>
        <begin position="40"/>
        <end position="66"/>
    </location>
</feature>